<name>Q3LWW9_HV1</name>
<protein>
    <submittedName>
        <fullName evidence="1">Envelope glycoprotein</fullName>
    </submittedName>
</protein>
<reference evidence="1" key="1">
    <citation type="journal article" date="2008" name="AIDS Res. Hum. Retroviruses">
        <title>HIV type 1 genetic diversity in Moyale, Mandera, and Turkana based on env-C2-V3 sequences.</title>
        <authorList>
            <person name="Khamadi S.A."/>
            <person name="Lihana R.W."/>
            <person name="Mwaniki D.L."/>
            <person name="Kinyua J."/>
            <person name="Lagat N."/>
            <person name="Carter J.Y."/>
            <person name="Ichimura H."/>
            <person name="Oishi I."/>
            <person name="Okoth F.A."/>
            <person name="Ochieng W."/>
        </authorList>
    </citation>
    <scope>NUCLEOTIDE SEQUENCE</scope>
    <source>
        <strain evidence="1">MADH001</strain>
    </source>
</reference>
<proteinExistence type="predicted"/>
<organism evidence="1">
    <name type="scientific">Human immunodeficiency virus type 1</name>
    <name type="common">HIV-1</name>
    <dbReference type="NCBI Taxonomy" id="11676"/>
    <lineage>
        <taxon>Viruses</taxon>
        <taxon>Riboviria</taxon>
        <taxon>Pararnavirae</taxon>
        <taxon>Artverviricota</taxon>
        <taxon>Revtraviricetes</taxon>
        <taxon>Ortervirales</taxon>
        <taxon>Retroviridae</taxon>
        <taxon>Orthoretrovirinae</taxon>
        <taxon>Lentivirus</taxon>
        <taxon>Lentivirus humimdef1</taxon>
    </lineage>
</organism>
<feature type="non-terminal residue" evidence="1">
    <location>
        <position position="123"/>
    </location>
</feature>
<accession>Q3LWW9</accession>
<dbReference type="EMBL" id="DQ155276">
    <property type="protein sequence ID" value="ABA08363.1"/>
    <property type="molecule type" value="Genomic_DNA"/>
</dbReference>
<dbReference type="GO" id="GO:0019031">
    <property type="term" value="C:viral envelope"/>
    <property type="evidence" value="ECO:0007669"/>
    <property type="project" value="UniProtKB-KW"/>
</dbReference>
<gene>
    <name evidence="1" type="primary">env</name>
</gene>
<evidence type="ECO:0000313" key="1">
    <source>
        <dbReference type="EMBL" id="ABA08363.1"/>
    </source>
</evidence>
<sequence length="123" mass="13941">RLSQCINSTTACMVVSQKKRSSLGSENLTNNAKTIIVTSYNPCSTVLLCITLRRGPRNYNTYLSLWRRIFLLQVHQDCLMEHTWLIVLQILLQMRPSHSNAESNNLSTCGKGVGRAMYALHSR</sequence>
<feature type="non-terminal residue" evidence="1">
    <location>
        <position position="1"/>
    </location>
</feature>
<keyword evidence="1" id="KW-0946">Virion</keyword>
<organismHost>
    <name type="scientific">Homo sapiens</name>
    <name type="common">Human</name>
    <dbReference type="NCBI Taxonomy" id="9606"/>
</organismHost>
<keyword evidence="1" id="KW-0261">Viral envelope protein</keyword>